<dbReference type="EMBL" id="BK016232">
    <property type="protein sequence ID" value="DAG03591.1"/>
    <property type="molecule type" value="Genomic_DNA"/>
</dbReference>
<reference evidence="2" key="1">
    <citation type="journal article" date="2021" name="Proc. Natl. Acad. Sci. U.S.A.">
        <title>A Catalog of Tens of Thousands of Viruses from Human Metagenomes Reveals Hidden Associations with Chronic Diseases.</title>
        <authorList>
            <person name="Tisza M.J."/>
            <person name="Buck C.B."/>
        </authorList>
    </citation>
    <scope>NUCLEOTIDE SEQUENCE</scope>
    <source>
        <strain evidence="2">CthGz5</strain>
    </source>
</reference>
<evidence type="ECO:0000313" key="2">
    <source>
        <dbReference type="EMBL" id="DAG03591.1"/>
    </source>
</evidence>
<evidence type="ECO:0000259" key="1">
    <source>
        <dbReference type="Pfam" id="PF14594"/>
    </source>
</evidence>
<accession>A0A8S5VAF9</accession>
<organism evidence="2">
    <name type="scientific">Siphoviridae sp. cthGz5</name>
    <dbReference type="NCBI Taxonomy" id="2825613"/>
    <lineage>
        <taxon>Viruses</taxon>
        <taxon>Duplodnaviria</taxon>
        <taxon>Heunggongvirae</taxon>
        <taxon>Uroviricota</taxon>
        <taxon>Caudoviricetes</taxon>
    </lineage>
</organism>
<dbReference type="InterPro" id="IPR029432">
    <property type="entry name" value="Gp28/Gp37-like_dom"/>
</dbReference>
<proteinExistence type="predicted"/>
<name>A0A8S5VAF9_9CAUD</name>
<sequence length="369" mass="41933">MQVYILDKDFQTIGAIKVFNSLIWTRRYYEPGVFEFHTSSSFFPLFNSGKYICRNDRAELGVIREVNYAQTDKGERSAYCKGYFAEKLLDDRVLQAPVNISGTPEEIALALVDGMAVHPANSGRVIPRLVLGNHKGLGTRITLQTTGDKLGEKLYETEQTQELSHRILYDYERNTLTFECWKGLNRTENQEENSPAIFSNRFYNVKSAIYGRDESSYANVAYVAGEGEGNARTIVEVDIRTDLAEERREIYVDARDLQSEYQDAGGAKRTYDSVQYRAILRQRGLEKLSEYSKIETVHSDIDAGANLVYMKDFDLGDLCTYQNMDVGIECDERITAIQEVYEGAKMTLNVTFGTDEATTITKIIKREAN</sequence>
<protein>
    <recommendedName>
        <fullName evidence="1">Gp28/Gp37-like domain-containing protein</fullName>
    </recommendedName>
</protein>
<feature type="domain" description="Gp28/Gp37-like" evidence="1">
    <location>
        <begin position="3"/>
        <end position="354"/>
    </location>
</feature>
<dbReference type="Pfam" id="PF14594">
    <property type="entry name" value="Sipho_Gp37"/>
    <property type="match status" value="1"/>
</dbReference>